<dbReference type="Proteomes" id="UP001153678">
    <property type="component" value="Unassembled WGS sequence"/>
</dbReference>
<reference evidence="3" key="1">
    <citation type="submission" date="2022-08" db="EMBL/GenBank/DDBJ databases">
        <authorList>
            <person name="Kallberg Y."/>
            <person name="Tangrot J."/>
            <person name="Rosling A."/>
        </authorList>
    </citation>
    <scope>NUCLEOTIDE SEQUENCE</scope>
    <source>
        <strain evidence="3">Wild A</strain>
    </source>
</reference>
<dbReference type="GO" id="GO:0005524">
    <property type="term" value="F:ATP binding"/>
    <property type="evidence" value="ECO:0007669"/>
    <property type="project" value="InterPro"/>
</dbReference>
<dbReference type="SUPFAM" id="SSF52540">
    <property type="entry name" value="P-loop containing nucleoside triphosphate hydrolases"/>
    <property type="match status" value="1"/>
</dbReference>
<dbReference type="InterPro" id="IPR003439">
    <property type="entry name" value="ABC_transporter-like_ATP-bd"/>
</dbReference>
<comment type="caution">
    <text evidence="3">The sequence shown here is derived from an EMBL/GenBank/DDBJ whole genome shotgun (WGS) entry which is preliminary data.</text>
</comment>
<dbReference type="EMBL" id="CAMKVN010002974">
    <property type="protein sequence ID" value="CAI2183225.1"/>
    <property type="molecule type" value="Genomic_DNA"/>
</dbReference>
<dbReference type="Pfam" id="PF00005">
    <property type="entry name" value="ABC_tran"/>
    <property type="match status" value="1"/>
</dbReference>
<dbReference type="InterPro" id="IPR027417">
    <property type="entry name" value="P-loop_NTPase"/>
</dbReference>
<dbReference type="GO" id="GO:0016887">
    <property type="term" value="F:ATP hydrolysis activity"/>
    <property type="evidence" value="ECO:0007669"/>
    <property type="project" value="InterPro"/>
</dbReference>
<dbReference type="PANTHER" id="PTHR24221">
    <property type="entry name" value="ATP-BINDING CASSETTE SUB-FAMILY B"/>
    <property type="match status" value="1"/>
</dbReference>
<dbReference type="InterPro" id="IPR039421">
    <property type="entry name" value="Type_1_exporter"/>
</dbReference>
<name>A0A9W4X385_9GLOM</name>
<dbReference type="Gene3D" id="3.40.50.300">
    <property type="entry name" value="P-loop containing nucleotide triphosphate hydrolases"/>
    <property type="match status" value="1"/>
</dbReference>
<dbReference type="GO" id="GO:0034040">
    <property type="term" value="F:ATPase-coupled lipid transmembrane transporter activity"/>
    <property type="evidence" value="ECO:0007669"/>
    <property type="project" value="TreeGrafter"/>
</dbReference>
<proteinExistence type="predicted"/>
<organism evidence="3 4">
    <name type="scientific">Funneliformis geosporum</name>
    <dbReference type="NCBI Taxonomy" id="1117311"/>
    <lineage>
        <taxon>Eukaryota</taxon>
        <taxon>Fungi</taxon>
        <taxon>Fungi incertae sedis</taxon>
        <taxon>Mucoromycota</taxon>
        <taxon>Glomeromycotina</taxon>
        <taxon>Glomeromycetes</taxon>
        <taxon>Glomerales</taxon>
        <taxon>Glomeraceae</taxon>
        <taxon>Funneliformis</taxon>
    </lineage>
</organism>
<evidence type="ECO:0000313" key="4">
    <source>
        <dbReference type="Proteomes" id="UP001153678"/>
    </source>
</evidence>
<protein>
    <submittedName>
        <fullName evidence="3">155_t:CDS:1</fullName>
    </submittedName>
</protein>
<accession>A0A9W4X385</accession>
<sequence>MPAKNILANSLFEIKKIPNIAPKSEIATIFPPKKEIKTFAELYEAYPSLLTPSKIKCPGCKAKRIGKDKLILCDSRCFVKNWIKDHGYLNSKNREEILAYFTFKDLPKLTQELFRDFSKHSKKKKNRKLNRHKDKCYIQNHYREKVLIEIMASKNYLLVEKSVAKESENYLKFPLKKVVYKNSSYSSYIYKTCFFYYTPTHTSTYDRANNSNNASDLIVHLERNKNNNPSNENAKEKTNKNNPPNTKIWENYKSIKIIGENANYAVLLPEFLRKFITKLNRLWEEELKVRGSNYVEGKLLNKFRRLTFEEKFSRGKELSVLVEVDAQIIAIAKNERKYKEKRTKYSLLINEEINKGILIEGMGLNSQYERQEKYLLSMLAGINLVLFWAIGWWFSKITVNCLTYGNYSASVQRINDFLQLSEKNDNLEKLKLTKEIKSITFENVSFKYQNNQEWVLRSHNETFQAKKINRLSGENGKGKSTILYLILGLIKPDSGQITITDIQGQNYNLPQDINLQA</sequence>
<dbReference type="PANTHER" id="PTHR24221:SF654">
    <property type="entry name" value="ATP-BINDING CASSETTE SUB-FAMILY B MEMBER 6"/>
    <property type="match status" value="1"/>
</dbReference>
<evidence type="ECO:0000313" key="3">
    <source>
        <dbReference type="EMBL" id="CAI2183225.1"/>
    </source>
</evidence>
<feature type="region of interest" description="Disordered" evidence="1">
    <location>
        <begin position="224"/>
        <end position="245"/>
    </location>
</feature>
<feature type="domain" description="ABC transporter" evidence="2">
    <location>
        <begin position="459"/>
        <end position="503"/>
    </location>
</feature>
<evidence type="ECO:0000259" key="2">
    <source>
        <dbReference type="Pfam" id="PF00005"/>
    </source>
</evidence>
<keyword evidence="4" id="KW-1185">Reference proteome</keyword>
<evidence type="ECO:0000256" key="1">
    <source>
        <dbReference type="SAM" id="MobiDB-lite"/>
    </source>
</evidence>
<dbReference type="AlphaFoldDB" id="A0A9W4X385"/>
<gene>
    <name evidence="3" type="ORF">FWILDA_LOCUS10972</name>
</gene>